<dbReference type="Proteomes" id="UP000649753">
    <property type="component" value="Unassembled WGS sequence"/>
</dbReference>
<keyword evidence="2" id="KW-0812">Transmembrane</keyword>
<dbReference type="AlphaFoldDB" id="A0A927QZN2"/>
<keyword evidence="2" id="KW-1133">Transmembrane helix</keyword>
<proteinExistence type="predicted"/>
<keyword evidence="4" id="KW-1185">Reference proteome</keyword>
<evidence type="ECO:0000256" key="2">
    <source>
        <dbReference type="SAM" id="Phobius"/>
    </source>
</evidence>
<dbReference type="InterPro" id="IPR021903">
    <property type="entry name" value="DUF3515"/>
</dbReference>
<sequence length="218" mass="22343">MERTTTPGQPDASGTESATATDPGDRTGPGAPDRTTRQAALWATVIALPLTALVAVLVFGQLNPDPVASPDPSPSSARPQSTAPVEMAAPALAERPATVCRALLSRLPATIRDLGQRAVTAGPEQNAAYGDPALTLSCGVPKPTVAPTADLWMVNGVCWHTEHGNADLVLTTVDREVPVRLVVPPGQEQTVQWAAPVSESLVASVPSVPDVPTGCVGG</sequence>
<feature type="region of interest" description="Disordered" evidence="1">
    <location>
        <begin position="1"/>
        <end position="35"/>
    </location>
</feature>
<dbReference type="Pfam" id="PF12028">
    <property type="entry name" value="DUF3515"/>
    <property type="match status" value="1"/>
</dbReference>
<accession>A0A927QZN2</accession>
<keyword evidence="2" id="KW-0472">Membrane</keyword>
<protein>
    <recommendedName>
        <fullName evidence="5">DUF3515 domain-containing protein</fullName>
    </recommendedName>
</protein>
<evidence type="ECO:0000313" key="3">
    <source>
        <dbReference type="EMBL" id="MBE1487783.1"/>
    </source>
</evidence>
<dbReference type="RefSeq" id="WP_192767571.1">
    <property type="nucleotide sequence ID" value="NZ_JADBEB010000001.1"/>
</dbReference>
<name>A0A927QZN2_9ACTN</name>
<organism evidence="3 4">
    <name type="scientific">Plantactinospora soyae</name>
    <dbReference type="NCBI Taxonomy" id="1544732"/>
    <lineage>
        <taxon>Bacteria</taxon>
        <taxon>Bacillati</taxon>
        <taxon>Actinomycetota</taxon>
        <taxon>Actinomycetes</taxon>
        <taxon>Micromonosporales</taxon>
        <taxon>Micromonosporaceae</taxon>
        <taxon>Plantactinospora</taxon>
    </lineage>
</organism>
<feature type="compositionally biased region" description="Polar residues" evidence="1">
    <location>
        <begin position="1"/>
        <end position="20"/>
    </location>
</feature>
<dbReference type="EMBL" id="JADBEB010000001">
    <property type="protein sequence ID" value="MBE1487783.1"/>
    <property type="molecule type" value="Genomic_DNA"/>
</dbReference>
<reference evidence="3" key="1">
    <citation type="submission" date="2020-10" db="EMBL/GenBank/DDBJ databases">
        <title>Sequencing the genomes of 1000 actinobacteria strains.</title>
        <authorList>
            <person name="Klenk H.-P."/>
        </authorList>
    </citation>
    <scope>NUCLEOTIDE SEQUENCE</scope>
    <source>
        <strain evidence="3">DSM 46832</strain>
    </source>
</reference>
<comment type="caution">
    <text evidence="3">The sequence shown here is derived from an EMBL/GenBank/DDBJ whole genome shotgun (WGS) entry which is preliminary data.</text>
</comment>
<evidence type="ECO:0000313" key="4">
    <source>
        <dbReference type="Proteomes" id="UP000649753"/>
    </source>
</evidence>
<evidence type="ECO:0000256" key="1">
    <source>
        <dbReference type="SAM" id="MobiDB-lite"/>
    </source>
</evidence>
<gene>
    <name evidence="3" type="ORF">H4W31_003421</name>
</gene>
<evidence type="ECO:0008006" key="5">
    <source>
        <dbReference type="Google" id="ProtNLM"/>
    </source>
</evidence>
<feature type="transmembrane region" description="Helical" evidence="2">
    <location>
        <begin position="39"/>
        <end position="60"/>
    </location>
</feature>